<keyword evidence="2" id="KW-0378">Hydrolase</keyword>
<reference evidence="8" key="1">
    <citation type="submission" date="2025-08" db="UniProtKB">
        <authorList>
            <consortium name="RefSeq"/>
        </authorList>
    </citation>
    <scope>IDENTIFICATION</scope>
    <source>
        <tissue evidence="8">Whole body</tissue>
    </source>
</reference>
<gene>
    <name evidence="8" type="primary">LOC112692931</name>
</gene>
<evidence type="ECO:0000256" key="2">
    <source>
        <dbReference type="ARBA" id="ARBA00022801"/>
    </source>
</evidence>
<dbReference type="InterPro" id="IPR050430">
    <property type="entry name" value="Peptidase_S1"/>
</dbReference>
<dbReference type="Pfam" id="PF00089">
    <property type="entry name" value="Trypsin"/>
    <property type="match status" value="1"/>
</dbReference>
<keyword evidence="4" id="KW-1015">Disulfide bond</keyword>
<dbReference type="OrthoDB" id="6604662at2759"/>
<accession>A0A8B8GKG7</accession>
<dbReference type="Gene3D" id="2.40.10.10">
    <property type="entry name" value="Trypsin-like serine proteases"/>
    <property type="match status" value="1"/>
</dbReference>
<evidence type="ECO:0000256" key="5">
    <source>
        <dbReference type="SAM" id="SignalP"/>
    </source>
</evidence>
<protein>
    <submittedName>
        <fullName evidence="8">Chymotrypsin-C-like</fullName>
    </submittedName>
</protein>
<keyword evidence="3" id="KW-0720">Serine protease</keyword>
<dbReference type="InterPro" id="IPR001254">
    <property type="entry name" value="Trypsin_dom"/>
</dbReference>
<keyword evidence="7" id="KW-1185">Reference proteome</keyword>
<keyword evidence="5" id="KW-0732">Signal</keyword>
<dbReference type="GeneID" id="112692931"/>
<dbReference type="InterPro" id="IPR018114">
    <property type="entry name" value="TRYPSIN_HIS"/>
</dbReference>
<feature type="chain" id="PRO_5034388632" evidence="5">
    <location>
        <begin position="19"/>
        <end position="122"/>
    </location>
</feature>
<dbReference type="GO" id="GO:0004252">
    <property type="term" value="F:serine-type endopeptidase activity"/>
    <property type="evidence" value="ECO:0007669"/>
    <property type="project" value="InterPro"/>
</dbReference>
<dbReference type="InterPro" id="IPR009003">
    <property type="entry name" value="Peptidase_S1_PA"/>
</dbReference>
<dbReference type="SUPFAM" id="SSF50494">
    <property type="entry name" value="Trypsin-like serine proteases"/>
    <property type="match status" value="1"/>
</dbReference>
<dbReference type="AlphaFoldDB" id="A0A8B8GKG7"/>
<evidence type="ECO:0000256" key="4">
    <source>
        <dbReference type="ARBA" id="ARBA00023157"/>
    </source>
</evidence>
<evidence type="ECO:0000259" key="6">
    <source>
        <dbReference type="Pfam" id="PF00089"/>
    </source>
</evidence>
<dbReference type="GO" id="GO:0006508">
    <property type="term" value="P:proteolysis"/>
    <property type="evidence" value="ECO:0007669"/>
    <property type="project" value="UniProtKB-KW"/>
</dbReference>
<organism evidence="7 8">
    <name type="scientific">Sipha flava</name>
    <name type="common">yellow sugarcane aphid</name>
    <dbReference type="NCBI Taxonomy" id="143950"/>
    <lineage>
        <taxon>Eukaryota</taxon>
        <taxon>Metazoa</taxon>
        <taxon>Ecdysozoa</taxon>
        <taxon>Arthropoda</taxon>
        <taxon>Hexapoda</taxon>
        <taxon>Insecta</taxon>
        <taxon>Pterygota</taxon>
        <taxon>Neoptera</taxon>
        <taxon>Paraneoptera</taxon>
        <taxon>Hemiptera</taxon>
        <taxon>Sternorrhyncha</taxon>
        <taxon>Aphidomorpha</taxon>
        <taxon>Aphidoidea</taxon>
        <taxon>Aphididae</taxon>
        <taxon>Sipha</taxon>
    </lineage>
</organism>
<sequence>MQALKIVLFSVSVALIESNSSTTEENPWRIANGDDFIPEKYPYVVGFLGHLENSSTICTGTLVTALFVLTAAHCTDGLKASNITIHLGSLNGEGVGVEKYFQHEKYKIFEKSDVSLLKNSDS</sequence>
<evidence type="ECO:0000256" key="1">
    <source>
        <dbReference type="ARBA" id="ARBA00022670"/>
    </source>
</evidence>
<evidence type="ECO:0000313" key="8">
    <source>
        <dbReference type="RefSeq" id="XP_025423538.1"/>
    </source>
</evidence>
<dbReference type="Proteomes" id="UP000694846">
    <property type="component" value="Unplaced"/>
</dbReference>
<dbReference type="PROSITE" id="PS00134">
    <property type="entry name" value="TRYPSIN_HIS"/>
    <property type="match status" value="1"/>
</dbReference>
<dbReference type="InterPro" id="IPR043504">
    <property type="entry name" value="Peptidase_S1_PA_chymotrypsin"/>
</dbReference>
<evidence type="ECO:0000313" key="7">
    <source>
        <dbReference type="Proteomes" id="UP000694846"/>
    </source>
</evidence>
<name>A0A8B8GKG7_9HEMI</name>
<dbReference type="RefSeq" id="XP_025423538.1">
    <property type="nucleotide sequence ID" value="XM_025567753.1"/>
</dbReference>
<keyword evidence="1" id="KW-0645">Protease</keyword>
<evidence type="ECO:0000256" key="3">
    <source>
        <dbReference type="ARBA" id="ARBA00022825"/>
    </source>
</evidence>
<feature type="signal peptide" evidence="5">
    <location>
        <begin position="1"/>
        <end position="18"/>
    </location>
</feature>
<dbReference type="PANTHER" id="PTHR24276">
    <property type="entry name" value="POLYSERASE-RELATED"/>
    <property type="match status" value="1"/>
</dbReference>
<proteinExistence type="predicted"/>
<feature type="domain" description="Peptidase S1" evidence="6">
    <location>
        <begin position="33"/>
        <end position="120"/>
    </location>
</feature>
<dbReference type="PANTHER" id="PTHR24276:SF98">
    <property type="entry name" value="FI18310P1-RELATED"/>
    <property type="match status" value="1"/>
</dbReference>